<dbReference type="RefSeq" id="WP_117315390.1">
    <property type="nucleotide sequence ID" value="NZ_CP031769.1"/>
</dbReference>
<organism evidence="2 3">
    <name type="scientific">Salinimonas sediminis</name>
    <dbReference type="NCBI Taxonomy" id="2303538"/>
    <lineage>
        <taxon>Bacteria</taxon>
        <taxon>Pseudomonadati</taxon>
        <taxon>Pseudomonadota</taxon>
        <taxon>Gammaproteobacteria</taxon>
        <taxon>Alteromonadales</taxon>
        <taxon>Alteromonadaceae</taxon>
        <taxon>Alteromonas/Salinimonas group</taxon>
        <taxon>Salinimonas</taxon>
    </lineage>
</organism>
<keyword evidence="1" id="KW-0472">Membrane</keyword>
<evidence type="ECO:0000256" key="1">
    <source>
        <dbReference type="SAM" id="Phobius"/>
    </source>
</evidence>
<keyword evidence="2" id="KW-0808">Transferase</keyword>
<feature type="transmembrane region" description="Helical" evidence="1">
    <location>
        <begin position="54"/>
        <end position="77"/>
    </location>
</feature>
<dbReference type="InterPro" id="IPR016181">
    <property type="entry name" value="Acyl_CoA_acyltransferase"/>
</dbReference>
<dbReference type="AlphaFoldDB" id="A0A346NIN0"/>
<keyword evidence="1" id="KW-1133">Transmembrane helix</keyword>
<dbReference type="GO" id="GO:0016740">
    <property type="term" value="F:transferase activity"/>
    <property type="evidence" value="ECO:0007669"/>
    <property type="project" value="UniProtKB-KW"/>
</dbReference>
<gene>
    <name evidence="2" type="ORF">D0Y50_02785</name>
</gene>
<accession>A0A346NIN0</accession>
<name>A0A346NIN0_9ALTE</name>
<dbReference type="EMBL" id="CP031769">
    <property type="protein sequence ID" value="AXR05387.1"/>
    <property type="molecule type" value="Genomic_DNA"/>
</dbReference>
<evidence type="ECO:0000313" key="3">
    <source>
        <dbReference type="Proteomes" id="UP000262073"/>
    </source>
</evidence>
<dbReference type="Proteomes" id="UP000262073">
    <property type="component" value="Chromosome"/>
</dbReference>
<keyword evidence="3" id="KW-1185">Reference proteome</keyword>
<keyword evidence="1" id="KW-0812">Transmembrane</keyword>
<protein>
    <submittedName>
        <fullName evidence="2">N-acetyltransferase</fullName>
    </submittedName>
</protein>
<reference evidence="2 3" key="1">
    <citation type="submission" date="2018-08" db="EMBL/GenBank/DDBJ databases">
        <title>Salinimonas sediminis sp. nov., a piezophilic bacterium isolated from a deep-sea sediment sample from the New Britain Trench.</title>
        <authorList>
            <person name="Cao J."/>
        </authorList>
    </citation>
    <scope>NUCLEOTIDE SEQUENCE [LARGE SCALE GENOMIC DNA]</scope>
    <source>
        <strain evidence="2 3">N102</strain>
    </source>
</reference>
<evidence type="ECO:0000313" key="2">
    <source>
        <dbReference type="EMBL" id="AXR05387.1"/>
    </source>
</evidence>
<dbReference type="OrthoDB" id="8410947at2"/>
<sequence length="161" mass="18147">MTDPYNSLTGLQTALNQKQIVLDNCKTTDFIKMHADKPQGQPRFTYARMEGKKVVSIVILIPAQPIEGVLCMAIGYATHKLRRKRGLAIKTIEAALKEFQHGMSRNSVSDIMIEAIVEKENIASQKLAKRVFMDEPREGKDQYSGEACFAYVRKLSEIVQD</sequence>
<proteinExistence type="predicted"/>
<dbReference type="Gene3D" id="3.40.630.30">
    <property type="match status" value="1"/>
</dbReference>
<dbReference type="SUPFAM" id="SSF55729">
    <property type="entry name" value="Acyl-CoA N-acyltransferases (Nat)"/>
    <property type="match status" value="1"/>
</dbReference>
<dbReference type="KEGG" id="salm:D0Y50_02785"/>